<dbReference type="RefSeq" id="WP_092466015.1">
    <property type="nucleotide sequence ID" value="NZ_FNCZ01000001.1"/>
</dbReference>
<evidence type="ECO:0000313" key="2">
    <source>
        <dbReference type="EMBL" id="SDG76342.1"/>
    </source>
</evidence>
<dbReference type="PANTHER" id="PTHR30383:SF5">
    <property type="entry name" value="SGNH HYDROLASE-TYPE ESTERASE DOMAIN-CONTAINING PROTEIN"/>
    <property type="match status" value="1"/>
</dbReference>
<dbReference type="Pfam" id="PF13472">
    <property type="entry name" value="Lipase_GDSL_2"/>
    <property type="match status" value="1"/>
</dbReference>
<dbReference type="PROSITE" id="PS51257">
    <property type="entry name" value="PROKAR_LIPOPROTEIN"/>
    <property type="match status" value="1"/>
</dbReference>
<name>A0A1G7WWM7_9FLAO</name>
<accession>A0A1G7WWM7</accession>
<evidence type="ECO:0000313" key="3">
    <source>
        <dbReference type="Proteomes" id="UP000199492"/>
    </source>
</evidence>
<dbReference type="SUPFAM" id="SSF52266">
    <property type="entry name" value="SGNH hydrolase"/>
    <property type="match status" value="1"/>
</dbReference>
<protein>
    <submittedName>
        <fullName evidence="2">Lysophospholipase L1</fullName>
    </submittedName>
</protein>
<gene>
    <name evidence="2" type="ORF">SAMN04489796_101515</name>
</gene>
<dbReference type="CDD" id="cd01834">
    <property type="entry name" value="SGNH_hydrolase_like_2"/>
    <property type="match status" value="1"/>
</dbReference>
<dbReference type="GO" id="GO:0004622">
    <property type="term" value="F:phosphatidylcholine lysophospholipase activity"/>
    <property type="evidence" value="ECO:0007669"/>
    <property type="project" value="TreeGrafter"/>
</dbReference>
<dbReference type="InterPro" id="IPR051532">
    <property type="entry name" value="Ester_Hydrolysis_Enzymes"/>
</dbReference>
<organism evidence="2 3">
    <name type="scientific">Winogradskyella thalassocola</name>
    <dbReference type="NCBI Taxonomy" id="262004"/>
    <lineage>
        <taxon>Bacteria</taxon>
        <taxon>Pseudomonadati</taxon>
        <taxon>Bacteroidota</taxon>
        <taxon>Flavobacteriia</taxon>
        <taxon>Flavobacteriales</taxon>
        <taxon>Flavobacteriaceae</taxon>
        <taxon>Winogradskyella</taxon>
    </lineage>
</organism>
<dbReference type="InterPro" id="IPR036514">
    <property type="entry name" value="SGNH_hydro_sf"/>
</dbReference>
<dbReference type="EMBL" id="FNCZ01000001">
    <property type="protein sequence ID" value="SDG76342.1"/>
    <property type="molecule type" value="Genomic_DNA"/>
</dbReference>
<dbReference type="AlphaFoldDB" id="A0A1G7WWM7"/>
<proteinExistence type="predicted"/>
<dbReference type="Proteomes" id="UP000199492">
    <property type="component" value="Unassembled WGS sequence"/>
</dbReference>
<sequence>MKSYFFLLVFSLGLATSCKSEKKVELPIDTVALPLHNKRVLILGNSITQHGYYVDFIDYYLRKHYTDNSLDIISIGLSSETISGSSEPGRDFPRPNVRERLDRALKVIKPDVVLACYGMNDGNYHPLDSLRFQDYKNGISELKTKVEGIGAQLILMTPTLFDPNPIADRVSKEGEPHEYWHPYYKYNDVLTVYADWLLSLETEELQVIDLHHHLNPILANMKRITADSTFVPDGVHPNKIGHFYMAQKILKDLYPEVSIENPVSEIERLKADSVFTLVSKRRDLRSEGWRNYVGYSKNGDTVKADSISATVAKVKLLDDAILKLLKP</sequence>
<evidence type="ECO:0000259" key="1">
    <source>
        <dbReference type="Pfam" id="PF13472"/>
    </source>
</evidence>
<reference evidence="3" key="1">
    <citation type="submission" date="2016-10" db="EMBL/GenBank/DDBJ databases">
        <authorList>
            <person name="Varghese N."/>
            <person name="Submissions S."/>
        </authorList>
    </citation>
    <scope>NUCLEOTIDE SEQUENCE [LARGE SCALE GENOMIC DNA]</scope>
    <source>
        <strain evidence="3">DSM 15363</strain>
    </source>
</reference>
<dbReference type="InterPro" id="IPR013830">
    <property type="entry name" value="SGNH_hydro"/>
</dbReference>
<dbReference type="STRING" id="262004.SAMN04489796_101515"/>
<dbReference type="PANTHER" id="PTHR30383">
    <property type="entry name" value="THIOESTERASE 1/PROTEASE 1/LYSOPHOSPHOLIPASE L1"/>
    <property type="match status" value="1"/>
</dbReference>
<dbReference type="OrthoDB" id="9774205at2"/>
<feature type="domain" description="SGNH hydrolase-type esterase" evidence="1">
    <location>
        <begin position="43"/>
        <end position="242"/>
    </location>
</feature>
<dbReference type="Gene3D" id="3.40.50.1110">
    <property type="entry name" value="SGNH hydrolase"/>
    <property type="match status" value="1"/>
</dbReference>
<keyword evidence="3" id="KW-1185">Reference proteome</keyword>